<dbReference type="InterPro" id="IPR043128">
    <property type="entry name" value="Rev_trsase/Diguanyl_cyclase"/>
</dbReference>
<name>A0A0J7Y4S8_9SPHN</name>
<dbReference type="PROSITE" id="PS50887">
    <property type="entry name" value="GGDEF"/>
    <property type="match status" value="1"/>
</dbReference>
<dbReference type="NCBIfam" id="TIGR00254">
    <property type="entry name" value="GGDEF"/>
    <property type="match status" value="1"/>
</dbReference>
<dbReference type="OrthoDB" id="9814202at2"/>
<feature type="transmembrane region" description="Helical" evidence="1">
    <location>
        <begin position="116"/>
        <end position="139"/>
    </location>
</feature>
<proteinExistence type="predicted"/>
<feature type="transmembrane region" description="Helical" evidence="1">
    <location>
        <begin position="88"/>
        <end position="109"/>
    </location>
</feature>
<reference evidence="7 8" key="1">
    <citation type="journal article" date="2015" name="G3 (Bethesda)">
        <title>Insights into Ongoing Evolution of the Hexachlorocyclohexane Catabolic Pathway from Comparative Genomics of Ten Sphingomonadaceae Strains.</title>
        <authorList>
            <person name="Pearce S.L."/>
            <person name="Oakeshott J.G."/>
            <person name="Pandey G."/>
        </authorList>
    </citation>
    <scope>NUCLEOTIDE SEQUENCE [LARGE SCALE GENOMIC DNA]</scope>
    <source>
        <strain evidence="7 8">LL02</strain>
    </source>
</reference>
<dbReference type="InterPro" id="IPR035919">
    <property type="entry name" value="EAL_sf"/>
</dbReference>
<feature type="domain" description="PAC" evidence="3">
    <location>
        <begin position="327"/>
        <end position="379"/>
    </location>
</feature>
<dbReference type="EMBL" id="JACU01000003">
    <property type="protein sequence ID" value="KMS58916.1"/>
    <property type="molecule type" value="Genomic_DNA"/>
</dbReference>
<feature type="domain" description="EAL" evidence="4">
    <location>
        <begin position="680"/>
        <end position="929"/>
    </location>
</feature>
<dbReference type="Pfam" id="PF12860">
    <property type="entry name" value="PAS_7"/>
    <property type="match status" value="1"/>
</dbReference>
<evidence type="ECO:0000259" key="5">
    <source>
        <dbReference type="PROSITE" id="PS50887"/>
    </source>
</evidence>
<dbReference type="Pfam" id="PF03707">
    <property type="entry name" value="MHYT"/>
    <property type="match status" value="2"/>
</dbReference>
<gene>
    <name evidence="7" type="ORF">V474_13070</name>
</gene>
<dbReference type="InterPro" id="IPR001633">
    <property type="entry name" value="EAL_dom"/>
</dbReference>
<dbReference type="InterPro" id="IPR035965">
    <property type="entry name" value="PAS-like_dom_sf"/>
</dbReference>
<feature type="transmembrane region" description="Helical" evidence="1">
    <location>
        <begin position="24"/>
        <end position="43"/>
    </location>
</feature>
<dbReference type="InterPro" id="IPR001610">
    <property type="entry name" value="PAC"/>
</dbReference>
<dbReference type="RefSeq" id="WP_059150832.1">
    <property type="nucleotide sequence ID" value="NZ_KQ130452.1"/>
</dbReference>
<sequence length="929" mass="101249">MSQTGAEHFFQVLLCARDQHRPEMVVLAILACALAGGKAMSLLYQARGRKRSGGYLLAGLILGFGCWAAHFISSLGFDTRHHHSYSPWLTAVSLVVGITGAQAALYLAVQSRSKVGLVPAALLLSAGLAAMHYTGMAALEVPAMLSWDWHLVAASVVLPAILFYPGLFIALRARGLTHILAAAGLVTMAAQALHYCGTAALTFIPSHLSDQGLSIPQEELAAWLCVGSLAVVAISTFAHQLRQRAHAARLLAERQFAQLVRGTSDYAICMLDLSAHVAQWNAGGRSLIGYDDAEALGLPFARFFTAEDRAAGRPALAIAEADALGISKGQWLCTRSDGSHFWAHGTIEKLCDEDGAPIGYSLITRDITEIKTAQDALAEKSHQLDTALEHMSQGLCMFDSQERLIFANRAFYRVWAIPEERCQAGTTLTELVYAGYLAAEYHPVQTLDKIRKSVLRASTSGDRPSWHLDVSNDLVLAISERALPDGGWIATFEDITQQRRSEARIAHMAMHDPLTGLPNRAQFNREVDAMIADATLAHEKVAVLAIDLDRFKEINDTFGHASGDHLLQVLAGRFSATRREGEALARLGGDEFAAAIRFTRRSQLNDFIARIRACITVPVDDQGQPLTVGASLGVATYPLHGDTRETLLNNADLAMYRAKARLGESICFFETGMDERARERRQLANDLRQAGANGQLSVLYQPQHSLRTGAVSGYEALLRWMHPRRGLVSPDEFIPIAEETGEIIALGEWVLREACHEARSWPGEEKVAVNLSPVQFLQPNLVEMVRSVLVETGLPARRLELEITETAIIHDKLRALHCLRLIKAMGISVAIDDFGTGYSSLDTLQSFPFDKIKIDKSFLLKSEGSAQARAIIRAVLALGRSLDIPVLAEGIETEGQLRVLKAEGCDEGQGYYFGHPSAAPSLKVREAAP</sequence>
<dbReference type="InterPro" id="IPR029787">
    <property type="entry name" value="Nucleotide_cyclase"/>
</dbReference>
<dbReference type="CDD" id="cd01948">
    <property type="entry name" value="EAL"/>
    <property type="match status" value="1"/>
</dbReference>
<evidence type="ECO:0000259" key="4">
    <source>
        <dbReference type="PROSITE" id="PS50883"/>
    </source>
</evidence>
<protein>
    <submittedName>
        <fullName evidence="7">Diguanylate cyclase</fullName>
    </submittedName>
</protein>
<dbReference type="SMART" id="SM00086">
    <property type="entry name" value="PAC"/>
    <property type="match status" value="1"/>
</dbReference>
<dbReference type="CDD" id="cd01949">
    <property type="entry name" value="GGDEF"/>
    <property type="match status" value="1"/>
</dbReference>
<dbReference type="InterPro" id="IPR000014">
    <property type="entry name" value="PAS"/>
</dbReference>
<feature type="transmembrane region" description="Helical" evidence="1">
    <location>
        <begin position="178"/>
        <end position="200"/>
    </location>
</feature>
<evidence type="ECO:0000259" key="2">
    <source>
        <dbReference type="PROSITE" id="PS50112"/>
    </source>
</evidence>
<dbReference type="Gene3D" id="3.30.450.20">
    <property type="entry name" value="PAS domain"/>
    <property type="match status" value="2"/>
</dbReference>
<dbReference type="CDD" id="cd00130">
    <property type="entry name" value="PAS"/>
    <property type="match status" value="1"/>
</dbReference>
<dbReference type="Proteomes" id="UP000052268">
    <property type="component" value="Unassembled WGS sequence"/>
</dbReference>
<keyword evidence="1" id="KW-0472">Membrane</keyword>
<dbReference type="PROSITE" id="PS50883">
    <property type="entry name" value="EAL"/>
    <property type="match status" value="1"/>
</dbReference>
<dbReference type="SMART" id="SM00091">
    <property type="entry name" value="PAS"/>
    <property type="match status" value="2"/>
</dbReference>
<dbReference type="InterPro" id="IPR052155">
    <property type="entry name" value="Biofilm_reg_signaling"/>
</dbReference>
<evidence type="ECO:0000313" key="7">
    <source>
        <dbReference type="EMBL" id="KMS58916.1"/>
    </source>
</evidence>
<dbReference type="InterPro" id="IPR000160">
    <property type="entry name" value="GGDEF_dom"/>
</dbReference>
<feature type="domain" description="MHYT" evidence="6">
    <location>
        <begin position="20"/>
        <end position="204"/>
    </location>
</feature>
<dbReference type="Gene3D" id="3.30.70.270">
    <property type="match status" value="1"/>
</dbReference>
<dbReference type="PROSITE" id="PS50113">
    <property type="entry name" value="PAC"/>
    <property type="match status" value="1"/>
</dbReference>
<keyword evidence="1" id="KW-1133">Transmembrane helix</keyword>
<evidence type="ECO:0000259" key="3">
    <source>
        <dbReference type="PROSITE" id="PS50113"/>
    </source>
</evidence>
<evidence type="ECO:0000256" key="1">
    <source>
        <dbReference type="PROSITE-ProRule" id="PRU00244"/>
    </source>
</evidence>
<dbReference type="SMART" id="SM00052">
    <property type="entry name" value="EAL"/>
    <property type="match status" value="1"/>
</dbReference>
<dbReference type="AlphaFoldDB" id="A0A0J7Y4S8"/>
<evidence type="ECO:0000259" key="6">
    <source>
        <dbReference type="PROSITE" id="PS50924"/>
    </source>
</evidence>
<dbReference type="SMART" id="SM00267">
    <property type="entry name" value="GGDEF"/>
    <property type="match status" value="1"/>
</dbReference>
<feature type="transmembrane region" description="Helical" evidence="1">
    <location>
        <begin position="151"/>
        <end position="171"/>
    </location>
</feature>
<accession>A0A0J7Y4S8</accession>
<dbReference type="InterPro" id="IPR000700">
    <property type="entry name" value="PAS-assoc_C"/>
</dbReference>
<dbReference type="PANTHER" id="PTHR44757:SF2">
    <property type="entry name" value="BIOFILM ARCHITECTURE MAINTENANCE PROTEIN MBAA"/>
    <property type="match status" value="1"/>
</dbReference>
<dbReference type="InterPro" id="IPR005330">
    <property type="entry name" value="MHYT_dom"/>
</dbReference>
<evidence type="ECO:0000313" key="8">
    <source>
        <dbReference type="Proteomes" id="UP000052268"/>
    </source>
</evidence>
<dbReference type="PROSITE" id="PS50112">
    <property type="entry name" value="PAS"/>
    <property type="match status" value="1"/>
</dbReference>
<comment type="caution">
    <text evidence="7">The sequence shown here is derived from an EMBL/GenBank/DDBJ whole genome shotgun (WGS) entry which is preliminary data.</text>
</comment>
<feature type="domain" description="PAS" evidence="2">
    <location>
        <begin position="252"/>
        <end position="309"/>
    </location>
</feature>
<keyword evidence="1" id="KW-0812">Transmembrane</keyword>
<dbReference type="Pfam" id="PF00990">
    <property type="entry name" value="GGDEF"/>
    <property type="match status" value="1"/>
</dbReference>
<dbReference type="PATRIC" id="fig|1114963.3.peg.1418"/>
<dbReference type="PANTHER" id="PTHR44757">
    <property type="entry name" value="DIGUANYLATE CYCLASE DGCP"/>
    <property type="match status" value="1"/>
</dbReference>
<dbReference type="SUPFAM" id="SSF141868">
    <property type="entry name" value="EAL domain-like"/>
    <property type="match status" value="1"/>
</dbReference>
<feature type="domain" description="GGDEF" evidence="5">
    <location>
        <begin position="539"/>
        <end position="671"/>
    </location>
</feature>
<organism evidence="7 8">
    <name type="scientific">Novosphingobium barchaimii LL02</name>
    <dbReference type="NCBI Taxonomy" id="1114963"/>
    <lineage>
        <taxon>Bacteria</taxon>
        <taxon>Pseudomonadati</taxon>
        <taxon>Pseudomonadota</taxon>
        <taxon>Alphaproteobacteria</taxon>
        <taxon>Sphingomonadales</taxon>
        <taxon>Sphingomonadaceae</taxon>
        <taxon>Novosphingobium</taxon>
    </lineage>
</organism>
<keyword evidence="8" id="KW-1185">Reference proteome</keyword>
<dbReference type="PROSITE" id="PS50924">
    <property type="entry name" value="MHYT"/>
    <property type="match status" value="1"/>
</dbReference>
<feature type="transmembrane region" description="Helical" evidence="1">
    <location>
        <begin position="55"/>
        <end position="76"/>
    </location>
</feature>
<dbReference type="SUPFAM" id="SSF55785">
    <property type="entry name" value="PYP-like sensor domain (PAS domain)"/>
    <property type="match status" value="2"/>
</dbReference>
<dbReference type="Pfam" id="PF00563">
    <property type="entry name" value="EAL"/>
    <property type="match status" value="1"/>
</dbReference>
<dbReference type="Pfam" id="PF13426">
    <property type="entry name" value="PAS_9"/>
    <property type="match status" value="1"/>
</dbReference>
<dbReference type="SUPFAM" id="SSF55073">
    <property type="entry name" value="Nucleotide cyclase"/>
    <property type="match status" value="1"/>
</dbReference>
<dbReference type="Gene3D" id="3.20.20.450">
    <property type="entry name" value="EAL domain"/>
    <property type="match status" value="1"/>
</dbReference>
<dbReference type="NCBIfam" id="TIGR00229">
    <property type="entry name" value="sensory_box"/>
    <property type="match status" value="1"/>
</dbReference>
<dbReference type="GO" id="GO:0016020">
    <property type="term" value="C:membrane"/>
    <property type="evidence" value="ECO:0007669"/>
    <property type="project" value="UniProtKB-UniRule"/>
</dbReference>